<sequence>MPALFNFDEVPHVDLGLAVPVPLCSLGKRSRAIELSQGLGCPYNAGGAACRHVPYFGKEFILKCLEPVPRRQYLALELFELWGNVPLTVDKGLFADVILRHF</sequence>
<protein>
    <submittedName>
        <fullName evidence="1">Uncharacterized protein</fullName>
    </submittedName>
</protein>
<comment type="caution">
    <text evidence="1">The sequence shown here is derived from an EMBL/GenBank/DDBJ whole genome shotgun (WGS) entry which is preliminary data.</text>
</comment>
<gene>
    <name evidence="1" type="ORF">SDC9_98751</name>
</gene>
<accession>A0A645AH21</accession>
<dbReference type="EMBL" id="VSSQ01013667">
    <property type="protein sequence ID" value="MPM51998.1"/>
    <property type="molecule type" value="Genomic_DNA"/>
</dbReference>
<name>A0A645AH21_9ZZZZ</name>
<proteinExistence type="predicted"/>
<dbReference type="AlphaFoldDB" id="A0A645AH21"/>
<organism evidence="1">
    <name type="scientific">bioreactor metagenome</name>
    <dbReference type="NCBI Taxonomy" id="1076179"/>
    <lineage>
        <taxon>unclassified sequences</taxon>
        <taxon>metagenomes</taxon>
        <taxon>ecological metagenomes</taxon>
    </lineage>
</organism>
<reference evidence="1" key="1">
    <citation type="submission" date="2019-08" db="EMBL/GenBank/DDBJ databases">
        <authorList>
            <person name="Kucharzyk K."/>
            <person name="Murdoch R.W."/>
            <person name="Higgins S."/>
            <person name="Loffler F."/>
        </authorList>
    </citation>
    <scope>NUCLEOTIDE SEQUENCE</scope>
</reference>
<evidence type="ECO:0000313" key="1">
    <source>
        <dbReference type="EMBL" id="MPM51998.1"/>
    </source>
</evidence>